<reference evidence="2 3" key="1">
    <citation type="submission" date="2016-11" db="EMBL/GenBank/DDBJ databases">
        <authorList>
            <person name="Jaros S."/>
            <person name="Januszkiewicz K."/>
            <person name="Wedrychowicz H."/>
        </authorList>
    </citation>
    <scope>NUCLEOTIDE SEQUENCE [LARGE SCALE GENOMIC DNA]</scope>
    <source>
        <strain evidence="2 3">CGMCC 1.10190</strain>
    </source>
</reference>
<dbReference type="Proteomes" id="UP000184226">
    <property type="component" value="Unassembled WGS sequence"/>
</dbReference>
<keyword evidence="3" id="KW-1185">Reference proteome</keyword>
<dbReference type="PROSITE" id="PS51819">
    <property type="entry name" value="VOC"/>
    <property type="match status" value="1"/>
</dbReference>
<dbReference type="EMBL" id="FQXE01000005">
    <property type="protein sequence ID" value="SHH81679.1"/>
    <property type="molecule type" value="Genomic_DNA"/>
</dbReference>
<dbReference type="Pfam" id="PF00903">
    <property type="entry name" value="Glyoxalase"/>
    <property type="match status" value="1"/>
</dbReference>
<dbReference type="InterPro" id="IPR029068">
    <property type="entry name" value="Glyas_Bleomycin-R_OHBP_Dase"/>
</dbReference>
<dbReference type="GO" id="GO:0051213">
    <property type="term" value="F:dioxygenase activity"/>
    <property type="evidence" value="ECO:0007669"/>
    <property type="project" value="UniProtKB-KW"/>
</dbReference>
<keyword evidence="2" id="KW-0223">Dioxygenase</keyword>
<keyword evidence="2" id="KW-0560">Oxidoreductase</keyword>
<gene>
    <name evidence="2" type="ORF">SAMN04488135_10557</name>
</gene>
<sequence length="131" mass="14470">MTTMPPLSVRTDRPLLSASGVILQIRDLEVSLSFYTQTLGLPLGLRCSDYAEVDAPGLVIELHEGSPGASGMPAHPPMGELSIGFRVDDLREAVRYFEARGLSLQAGENERYRWVQFSDPDGTPLRLIERK</sequence>
<dbReference type="RefSeq" id="WP_178372302.1">
    <property type="nucleotide sequence ID" value="NZ_FQXE01000005.1"/>
</dbReference>
<dbReference type="SUPFAM" id="SSF54593">
    <property type="entry name" value="Glyoxalase/Bleomycin resistance protein/Dihydroxybiphenyl dioxygenase"/>
    <property type="match status" value="1"/>
</dbReference>
<evidence type="ECO:0000313" key="2">
    <source>
        <dbReference type="EMBL" id="SHH81679.1"/>
    </source>
</evidence>
<dbReference type="InterPro" id="IPR037523">
    <property type="entry name" value="VOC_core"/>
</dbReference>
<feature type="domain" description="VOC" evidence="1">
    <location>
        <begin position="17"/>
        <end position="130"/>
    </location>
</feature>
<organism evidence="2 3">
    <name type="scientific">Pollutimonas bauzanensis</name>
    <dbReference type="NCBI Taxonomy" id="658167"/>
    <lineage>
        <taxon>Bacteria</taxon>
        <taxon>Pseudomonadati</taxon>
        <taxon>Pseudomonadota</taxon>
        <taxon>Betaproteobacteria</taxon>
        <taxon>Burkholderiales</taxon>
        <taxon>Alcaligenaceae</taxon>
        <taxon>Pollutimonas</taxon>
    </lineage>
</organism>
<evidence type="ECO:0000259" key="1">
    <source>
        <dbReference type="PROSITE" id="PS51819"/>
    </source>
</evidence>
<dbReference type="AlphaFoldDB" id="A0A1M5W263"/>
<accession>A0A1M5W263</accession>
<dbReference type="InterPro" id="IPR004360">
    <property type="entry name" value="Glyas_Fos-R_dOase_dom"/>
</dbReference>
<evidence type="ECO:0000313" key="3">
    <source>
        <dbReference type="Proteomes" id="UP000184226"/>
    </source>
</evidence>
<proteinExistence type="predicted"/>
<dbReference type="STRING" id="658167.SAMN04488135_10557"/>
<name>A0A1M5W263_9BURK</name>
<protein>
    <submittedName>
        <fullName evidence="2">Catechol 2,3-dioxygenase</fullName>
    </submittedName>
</protein>
<dbReference type="Gene3D" id="3.10.180.10">
    <property type="entry name" value="2,3-Dihydroxybiphenyl 1,2-Dioxygenase, domain 1"/>
    <property type="match status" value="1"/>
</dbReference>